<dbReference type="EMBL" id="CP048113">
    <property type="protein sequence ID" value="QHS60475.1"/>
    <property type="molecule type" value="Genomic_DNA"/>
</dbReference>
<dbReference type="Proteomes" id="UP000476411">
    <property type="component" value="Chromosome"/>
</dbReference>
<organism evidence="3 4">
    <name type="scientific">Chitinophaga agri</name>
    <dbReference type="NCBI Taxonomy" id="2703787"/>
    <lineage>
        <taxon>Bacteria</taxon>
        <taxon>Pseudomonadati</taxon>
        <taxon>Bacteroidota</taxon>
        <taxon>Chitinophagia</taxon>
        <taxon>Chitinophagales</taxon>
        <taxon>Chitinophagaceae</taxon>
        <taxon>Chitinophaga</taxon>
    </lineage>
</organism>
<evidence type="ECO:0000259" key="1">
    <source>
        <dbReference type="Pfam" id="PF09983"/>
    </source>
</evidence>
<feature type="domain" description="Wadjet protein JetD C-terminal" evidence="1">
    <location>
        <begin position="212"/>
        <end position="381"/>
    </location>
</feature>
<sequence length="388" mass="45206">MISPEEIQKQALSWWKPILQSYISGVPFFPRTIDRIGKVKSTGITGNLELLREQISRLHRHSKSNTGLGYEVKTVNQTFRRAGSQEVPDNIVFESIDDYLSFVQKKKEWKYFQQHYELLVATFASLKDWAYQHCLSLTNPDIQWADILKVCHYFVAHPRPNLYLRQLPISVHTKFIEQNTALIQSLLDFLIPGHIRHAGQQRFAERFYLRFDEPLIRVRILDMSLSVAGSLSDISIPLSDFQKIDLPIVRIFITENKMNFLTLPSVPGGIAIWSGGGFNVSYLREIEWLNGIQIYYWGDIDEHGFQILHQIRSYFAGVESLMMDKETFERFKQFAVDGGRSNAEKLDLLTGKEEEMYRKLKTMKGGNRLEQEKIPQEYVESVFRGRFR</sequence>
<evidence type="ECO:0000259" key="2">
    <source>
        <dbReference type="Pfam" id="PF11795"/>
    </source>
</evidence>
<dbReference type="InterPro" id="IPR024537">
    <property type="entry name" value="DUF3322"/>
</dbReference>
<dbReference type="AlphaFoldDB" id="A0A6B9ZH83"/>
<evidence type="ECO:0000313" key="3">
    <source>
        <dbReference type="EMBL" id="QHS60475.1"/>
    </source>
</evidence>
<dbReference type="InterPro" id="IPR014544">
    <property type="entry name" value="UCP028408"/>
</dbReference>
<dbReference type="Pfam" id="PF11795">
    <property type="entry name" value="DUF3322"/>
    <property type="match status" value="1"/>
</dbReference>
<reference evidence="3 4" key="1">
    <citation type="submission" date="2020-01" db="EMBL/GenBank/DDBJ databases">
        <title>Complete genome sequence of Chitinophaga sp. H33E-04 isolated from quinoa roots.</title>
        <authorList>
            <person name="Weon H.-Y."/>
            <person name="Lee S.A."/>
        </authorList>
    </citation>
    <scope>NUCLEOTIDE SEQUENCE [LARGE SCALE GENOMIC DNA]</scope>
    <source>
        <strain evidence="3 4">H33E-04</strain>
    </source>
</reference>
<proteinExistence type="predicted"/>
<gene>
    <name evidence="3" type="ORF">GWR21_13005</name>
</gene>
<keyword evidence="4" id="KW-1185">Reference proteome</keyword>
<evidence type="ECO:0000313" key="4">
    <source>
        <dbReference type="Proteomes" id="UP000476411"/>
    </source>
</evidence>
<name>A0A6B9ZH83_9BACT</name>
<accession>A0A6B9ZH83</accession>
<protein>
    <recommendedName>
        <fullName evidence="5">DUF3322 and DUF2220 domain-containing protein</fullName>
    </recommendedName>
</protein>
<dbReference type="RefSeq" id="WP_162332165.1">
    <property type="nucleotide sequence ID" value="NZ_CP048113.1"/>
</dbReference>
<dbReference type="PIRSF" id="PIRSF028408">
    <property type="entry name" value="UCP028408"/>
    <property type="match status" value="1"/>
</dbReference>
<dbReference type="InterPro" id="IPR024534">
    <property type="entry name" value="JetD_C"/>
</dbReference>
<evidence type="ECO:0008006" key="5">
    <source>
        <dbReference type="Google" id="ProtNLM"/>
    </source>
</evidence>
<dbReference type="KEGG" id="chih:GWR21_13005"/>
<feature type="domain" description="DUF3322" evidence="2">
    <location>
        <begin position="4"/>
        <end position="188"/>
    </location>
</feature>
<dbReference type="Pfam" id="PF09983">
    <property type="entry name" value="JetD_C"/>
    <property type="match status" value="1"/>
</dbReference>